<dbReference type="EMBL" id="LFTY01000002">
    <property type="protein sequence ID" value="KMW56977.1"/>
    <property type="molecule type" value="Genomic_DNA"/>
</dbReference>
<evidence type="ECO:0008006" key="3">
    <source>
        <dbReference type="Google" id="ProtNLM"/>
    </source>
</evidence>
<evidence type="ECO:0000313" key="1">
    <source>
        <dbReference type="EMBL" id="KMW56977.1"/>
    </source>
</evidence>
<proteinExistence type="predicted"/>
<reference evidence="1 2" key="1">
    <citation type="submission" date="2015-06" db="EMBL/GenBank/DDBJ databases">
        <title>Draft genome sequence of an Alphaproteobacteria species associated to the Mediterranean sponge Oscarella lobularis.</title>
        <authorList>
            <person name="Jourda C."/>
            <person name="Santini S."/>
            <person name="Claverie J.-M."/>
        </authorList>
    </citation>
    <scope>NUCLEOTIDE SEQUENCE [LARGE SCALE GENOMIC DNA]</scope>
    <source>
        <strain evidence="1">IGS</strain>
    </source>
</reference>
<evidence type="ECO:0000313" key="2">
    <source>
        <dbReference type="Proteomes" id="UP000037178"/>
    </source>
</evidence>
<keyword evidence="2" id="KW-1185">Reference proteome</keyword>
<protein>
    <recommendedName>
        <fullName evidence="3">Phage major tail protein</fullName>
    </recommendedName>
</protein>
<organism evidence="1 2">
    <name type="scientific">Candidatus Rhodobacter oscarellae</name>
    <dbReference type="NCBI Taxonomy" id="1675527"/>
    <lineage>
        <taxon>Bacteria</taxon>
        <taxon>Pseudomonadati</taxon>
        <taxon>Pseudomonadota</taxon>
        <taxon>Alphaproteobacteria</taxon>
        <taxon>Rhodobacterales</taxon>
        <taxon>Rhodobacter group</taxon>
        <taxon>Rhodobacter</taxon>
    </lineage>
</organism>
<gene>
    <name evidence="1" type="ORF">AIOL_001935</name>
</gene>
<dbReference type="Proteomes" id="UP000037178">
    <property type="component" value="Unassembled WGS sequence"/>
</dbReference>
<comment type="caution">
    <text evidence="1">The sequence shown here is derived from an EMBL/GenBank/DDBJ whole genome shotgun (WGS) entry which is preliminary data.</text>
</comment>
<sequence>MGTGKQTHRFVIQLGDGAEQNETFAFTCGANSRNVTLTNNLGETTVLDCANPLDVVPTIIRYLESQDTSATIAGTVAMEAWPTWREWADGGTVKNVKLFMDESAANNGGHWIVPMMLQQLEFGNEGHGVVNFTANLQGAGKREWTDAA</sequence>
<dbReference type="PATRIC" id="fig|1675527.3.peg.2033"/>
<accession>A0A0J9E2P5</accession>
<dbReference type="STRING" id="1675527.AIOL_001935"/>
<dbReference type="AlphaFoldDB" id="A0A0J9E2P5"/>
<dbReference type="RefSeq" id="WP_049642776.1">
    <property type="nucleotide sequence ID" value="NZ_LFTY01000002.1"/>
</dbReference>
<dbReference type="OrthoDB" id="7375409at2"/>
<name>A0A0J9E2P5_9RHOB</name>